<name>E4ZZV7_LEPMJ</name>
<gene>
    <name evidence="1" type="ORF">LEMA_uP099480.1</name>
</gene>
<dbReference type="Proteomes" id="UP000002668">
    <property type="component" value="Genome"/>
</dbReference>
<dbReference type="AlphaFoldDB" id="E4ZZV7"/>
<keyword evidence="2" id="KW-1185">Reference proteome</keyword>
<evidence type="ECO:0000313" key="1">
    <source>
        <dbReference type="EMBL" id="CBX96817.1"/>
    </source>
</evidence>
<proteinExistence type="predicted"/>
<accession>E4ZZV7</accession>
<evidence type="ECO:0000313" key="2">
    <source>
        <dbReference type="Proteomes" id="UP000002668"/>
    </source>
</evidence>
<protein>
    <submittedName>
        <fullName evidence="1">Predicted protein</fullName>
    </submittedName>
</protein>
<reference evidence="2" key="1">
    <citation type="journal article" date="2011" name="Nat. Commun.">
        <title>Effector diversification within compartments of the Leptosphaeria maculans genome affected by Repeat-Induced Point mutations.</title>
        <authorList>
            <person name="Rouxel T."/>
            <person name="Grandaubert J."/>
            <person name="Hane J.K."/>
            <person name="Hoede C."/>
            <person name="van de Wouw A.P."/>
            <person name="Couloux A."/>
            <person name="Dominguez V."/>
            <person name="Anthouard V."/>
            <person name="Bally P."/>
            <person name="Bourras S."/>
            <person name="Cozijnsen A.J."/>
            <person name="Ciuffetti L.M."/>
            <person name="Degrave A."/>
            <person name="Dilmaghani A."/>
            <person name="Duret L."/>
            <person name="Fudal I."/>
            <person name="Goodwin S.B."/>
            <person name="Gout L."/>
            <person name="Glaser N."/>
            <person name="Linglin J."/>
            <person name="Kema G.H.J."/>
            <person name="Lapalu N."/>
            <person name="Lawrence C.B."/>
            <person name="May K."/>
            <person name="Meyer M."/>
            <person name="Ollivier B."/>
            <person name="Poulain J."/>
            <person name="Schoch C.L."/>
            <person name="Simon A."/>
            <person name="Spatafora J.W."/>
            <person name="Stachowiak A."/>
            <person name="Turgeon B.G."/>
            <person name="Tyler B.M."/>
            <person name="Vincent D."/>
            <person name="Weissenbach J."/>
            <person name="Amselem J."/>
            <person name="Quesneville H."/>
            <person name="Oliver R.P."/>
            <person name="Wincker P."/>
            <person name="Balesdent M.-H."/>
            <person name="Howlett B.J."/>
        </authorList>
    </citation>
    <scope>NUCLEOTIDE SEQUENCE [LARGE SCALE GENOMIC DNA]</scope>
    <source>
        <strain evidence="2">JN3 / isolate v23.1.3 / race Av1-4-5-6-7-8</strain>
    </source>
</reference>
<dbReference type="VEuPathDB" id="FungiDB:LEMA_uP099480.1"/>
<dbReference type="EMBL" id="FP929130">
    <property type="protein sequence ID" value="CBX96817.1"/>
    <property type="molecule type" value="Genomic_DNA"/>
</dbReference>
<sequence length="59" mass="6440">MNTTVQLSQLGSKSWACLAAGHLDYLACCHLRDQVIMEAYITSRASSAPRAIPEYPVNS</sequence>
<organism evidence="2">
    <name type="scientific">Leptosphaeria maculans (strain JN3 / isolate v23.1.3 / race Av1-4-5-6-7-8)</name>
    <name type="common">Blackleg fungus</name>
    <name type="synonym">Phoma lingam</name>
    <dbReference type="NCBI Taxonomy" id="985895"/>
    <lineage>
        <taxon>Eukaryota</taxon>
        <taxon>Fungi</taxon>
        <taxon>Dikarya</taxon>
        <taxon>Ascomycota</taxon>
        <taxon>Pezizomycotina</taxon>
        <taxon>Dothideomycetes</taxon>
        <taxon>Pleosporomycetidae</taxon>
        <taxon>Pleosporales</taxon>
        <taxon>Pleosporineae</taxon>
        <taxon>Leptosphaeriaceae</taxon>
        <taxon>Plenodomus</taxon>
        <taxon>Plenodomus lingam/Leptosphaeria maculans species complex</taxon>
    </lineage>
</organism>
<dbReference type="HOGENOM" id="CLU_2961229_0_0_1"/>
<dbReference type="InParanoid" id="E4ZZV7"/>